<reference evidence="2 3" key="1">
    <citation type="journal article" date="2016" name="Nat. Commun.">
        <title>Thousands of microbial genomes shed light on interconnected biogeochemical processes in an aquifer system.</title>
        <authorList>
            <person name="Anantharaman K."/>
            <person name="Brown C.T."/>
            <person name="Hug L.A."/>
            <person name="Sharon I."/>
            <person name="Castelle C.J."/>
            <person name="Probst A.J."/>
            <person name="Thomas B.C."/>
            <person name="Singh A."/>
            <person name="Wilkins M.J."/>
            <person name="Karaoz U."/>
            <person name="Brodie E.L."/>
            <person name="Williams K.H."/>
            <person name="Hubbard S.S."/>
            <person name="Banfield J.F."/>
        </authorList>
    </citation>
    <scope>NUCLEOTIDE SEQUENCE [LARGE SCALE GENOMIC DNA]</scope>
</reference>
<evidence type="ECO:0000313" key="2">
    <source>
        <dbReference type="EMBL" id="OHA84850.1"/>
    </source>
</evidence>
<feature type="transmembrane region" description="Helical" evidence="1">
    <location>
        <begin position="209"/>
        <end position="226"/>
    </location>
</feature>
<evidence type="ECO:0000313" key="3">
    <source>
        <dbReference type="Proteomes" id="UP000178168"/>
    </source>
</evidence>
<feature type="transmembrane region" description="Helical" evidence="1">
    <location>
        <begin position="61"/>
        <end position="80"/>
    </location>
</feature>
<dbReference type="Proteomes" id="UP000178168">
    <property type="component" value="Unassembled WGS sequence"/>
</dbReference>
<evidence type="ECO:0000256" key="1">
    <source>
        <dbReference type="SAM" id="Phobius"/>
    </source>
</evidence>
<dbReference type="EMBL" id="MHUZ01000034">
    <property type="protein sequence ID" value="OHA84850.1"/>
    <property type="molecule type" value="Genomic_DNA"/>
</dbReference>
<organism evidence="2 3">
    <name type="scientific">Candidatus Yonathbacteria bacterium RIFOXYD1_FULL_52_36</name>
    <dbReference type="NCBI Taxonomy" id="1802730"/>
    <lineage>
        <taxon>Bacteria</taxon>
        <taxon>Candidatus Yonathiibacteriota</taxon>
    </lineage>
</organism>
<feature type="transmembrane region" description="Helical" evidence="1">
    <location>
        <begin position="85"/>
        <end position="102"/>
    </location>
</feature>
<sequence>MSTFAIKLIAVVTMVIDHVGLFFFPGVTELRMIGRISFPLFAWLIANGAEHSKNTTLYLKRLAILALVSQIPFFFANNLIGVDPMLLNVVFTLALGLAAIMGTKRYDDTPTRAVIIGAFAFVAQMINSDYGALGVLSIVAFSLFAKYPKRLIAAQMLIFFFPAIAIITEFFMVGAREGLYLPIGWMAIFALPIILAYNNREGIKARNFFYIFYPLQYVVLYIAKVML</sequence>
<comment type="caution">
    <text evidence="2">The sequence shown here is derived from an EMBL/GenBank/DDBJ whole genome shotgun (WGS) entry which is preliminary data.</text>
</comment>
<feature type="transmembrane region" description="Helical" evidence="1">
    <location>
        <begin position="114"/>
        <end position="144"/>
    </location>
</feature>
<proteinExistence type="predicted"/>
<dbReference type="AlphaFoldDB" id="A0A1G2SIL2"/>
<feature type="transmembrane region" description="Helical" evidence="1">
    <location>
        <begin position="179"/>
        <end position="197"/>
    </location>
</feature>
<dbReference type="InterPro" id="IPR008875">
    <property type="entry name" value="TraX"/>
</dbReference>
<accession>A0A1G2SIL2</accession>
<keyword evidence="1" id="KW-0472">Membrane</keyword>
<keyword evidence="1" id="KW-1133">Transmembrane helix</keyword>
<keyword evidence="1" id="KW-0812">Transmembrane</keyword>
<evidence type="ECO:0008006" key="4">
    <source>
        <dbReference type="Google" id="ProtNLM"/>
    </source>
</evidence>
<protein>
    <recommendedName>
        <fullName evidence="4">TraX family protein</fullName>
    </recommendedName>
</protein>
<dbReference type="Pfam" id="PF05857">
    <property type="entry name" value="TraX"/>
    <property type="match status" value="1"/>
</dbReference>
<feature type="transmembrane region" description="Helical" evidence="1">
    <location>
        <begin position="6"/>
        <end position="25"/>
    </location>
</feature>
<name>A0A1G2SIL2_9BACT</name>
<gene>
    <name evidence="2" type="ORF">A2591_00780</name>
</gene>
<feature type="transmembrane region" description="Helical" evidence="1">
    <location>
        <begin position="151"/>
        <end position="173"/>
    </location>
</feature>